<proteinExistence type="predicted"/>
<dbReference type="Gene3D" id="2.60.40.3620">
    <property type="match status" value="1"/>
</dbReference>
<name>A0ABV5FR59_9FLAO</name>
<reference evidence="3 4" key="1">
    <citation type="submission" date="2024-09" db="EMBL/GenBank/DDBJ databases">
        <authorList>
            <person name="Sun Q."/>
            <person name="Mori K."/>
        </authorList>
    </citation>
    <scope>NUCLEOTIDE SEQUENCE [LARGE SCALE GENOMIC DNA]</scope>
    <source>
        <strain evidence="3 4">CECT 7908</strain>
    </source>
</reference>
<dbReference type="EMBL" id="JBHMEX010000058">
    <property type="protein sequence ID" value="MFB9066025.1"/>
    <property type="molecule type" value="Genomic_DNA"/>
</dbReference>
<feature type="chain" id="PRO_5045887065" evidence="1">
    <location>
        <begin position="22"/>
        <end position="392"/>
    </location>
</feature>
<sequence length="392" mass="42231">MKKLTFLFVGLLGFIMNSCSSEDANIVVFEPERITTIPVLEPLPAPAEYVNEEGVNDATEAGTFKWSPAVLEYNGAVSYFLEIALHGGNFSESVKIFEESVSTPSHAFTFLDLNKAVNKLNVLLVSKGKPAIAFGSLVDIDVRVSTVANISKNVAYSAVQVMKINAYEKIIYITPELYLVGAPQSYYGKSGWDEKNGLGLKYIGDLEAGTNVFEGFVKVNVGDGFKFTGDGKTWEHGNYGTASSVAAISGGQEFTLIDAGTSSDLKIAEIDGAGLYYVRVDLDAMKCKVIKMNWGIIGAATPGSWDGETPMAYKFSTNEWSYTATNITAGEMKFRSKNTSNFIHGSTEDWKFNVGDLYFVGDGGTGKNFTPKAGAKPTMIIGFDGTATVTGL</sequence>
<evidence type="ECO:0000313" key="3">
    <source>
        <dbReference type="EMBL" id="MFB9066025.1"/>
    </source>
</evidence>
<accession>A0ABV5FR59</accession>
<feature type="domain" description="SusE outer membrane protein" evidence="2">
    <location>
        <begin position="53"/>
        <end position="122"/>
    </location>
</feature>
<evidence type="ECO:0000313" key="4">
    <source>
        <dbReference type="Proteomes" id="UP001589589"/>
    </source>
</evidence>
<comment type="caution">
    <text evidence="3">The sequence shown here is derived from an EMBL/GenBank/DDBJ whole genome shotgun (WGS) entry which is preliminary data.</text>
</comment>
<protein>
    <submittedName>
        <fullName evidence="3">SusE domain-containing protein</fullName>
    </submittedName>
</protein>
<feature type="signal peptide" evidence="1">
    <location>
        <begin position="1"/>
        <end position="21"/>
    </location>
</feature>
<keyword evidence="1" id="KW-0732">Signal</keyword>
<keyword evidence="4" id="KW-1185">Reference proteome</keyword>
<organism evidence="3 4">
    <name type="scientific">Flavobacterium branchiarum</name>
    <dbReference type="NCBI Taxonomy" id="1114870"/>
    <lineage>
        <taxon>Bacteria</taxon>
        <taxon>Pseudomonadati</taxon>
        <taxon>Bacteroidota</taxon>
        <taxon>Flavobacteriia</taxon>
        <taxon>Flavobacteriales</taxon>
        <taxon>Flavobacteriaceae</taxon>
        <taxon>Flavobacterium</taxon>
    </lineage>
</organism>
<dbReference type="InterPro" id="IPR025970">
    <property type="entry name" value="SusE"/>
</dbReference>
<evidence type="ECO:0000259" key="2">
    <source>
        <dbReference type="Pfam" id="PF14292"/>
    </source>
</evidence>
<dbReference type="Proteomes" id="UP001589589">
    <property type="component" value="Unassembled WGS sequence"/>
</dbReference>
<gene>
    <name evidence="3" type="ORF">ACFFUQ_18565</name>
</gene>
<dbReference type="RefSeq" id="WP_290259842.1">
    <property type="nucleotide sequence ID" value="NZ_JAUFQQ010000003.1"/>
</dbReference>
<evidence type="ECO:0000256" key="1">
    <source>
        <dbReference type="SAM" id="SignalP"/>
    </source>
</evidence>
<dbReference type="Pfam" id="PF14292">
    <property type="entry name" value="SusE"/>
    <property type="match status" value="1"/>
</dbReference>